<dbReference type="EMBL" id="KI271614">
    <property type="protein sequence ID" value="ERL63765.1"/>
    <property type="molecule type" value="Genomic_DNA"/>
</dbReference>
<evidence type="ECO:0000313" key="3">
    <source>
        <dbReference type="Proteomes" id="UP000030647"/>
    </source>
</evidence>
<name>U4TK67_9LACO</name>
<evidence type="ECO:0000313" key="2">
    <source>
        <dbReference type="EMBL" id="ERL63765.1"/>
    </source>
</evidence>
<gene>
    <name evidence="2" type="ORF">L248_2182</name>
</gene>
<keyword evidence="3" id="KW-1185">Reference proteome</keyword>
<proteinExistence type="predicted"/>
<organism evidence="2 3">
    <name type="scientific">Schleiferilactobacillus shenzhenensis LY-73</name>
    <dbReference type="NCBI Taxonomy" id="1231336"/>
    <lineage>
        <taxon>Bacteria</taxon>
        <taxon>Bacillati</taxon>
        <taxon>Bacillota</taxon>
        <taxon>Bacilli</taxon>
        <taxon>Lactobacillales</taxon>
        <taxon>Lactobacillaceae</taxon>
        <taxon>Schleiferilactobacillus</taxon>
    </lineage>
</organism>
<protein>
    <submittedName>
        <fullName evidence="2">Uncharacterized protein</fullName>
    </submittedName>
</protein>
<feature type="compositionally biased region" description="Polar residues" evidence="1">
    <location>
        <begin position="177"/>
        <end position="189"/>
    </location>
</feature>
<dbReference type="STRING" id="1231336.L248_2182"/>
<feature type="compositionally biased region" description="Low complexity" evidence="1">
    <location>
        <begin position="167"/>
        <end position="176"/>
    </location>
</feature>
<dbReference type="AlphaFoldDB" id="U4TK67"/>
<dbReference type="Pfam" id="PF12363">
    <property type="entry name" value="Phage_TAC_12"/>
    <property type="match status" value="1"/>
</dbReference>
<dbReference type="HOGENOM" id="CLU_127609_0_0_9"/>
<accession>U4TK67</accession>
<sequence length="189" mass="20456">MRTLTINGRSYAPQVNYHFSNVANKELATDNTTGFDNVVNGLLQGDVDTIVHAYHAAIPGGSSRPSEELIAEALDAAGVFDSEESATKEADSILEEMQRHGFLRVKMQKFNSTNKTLRDVLNKQLESMPDDSTATQATQRLGLERAVQDADNQIDHLAKILNPQPQPAQTVPTVPASPQSTAQTPTGNA</sequence>
<feature type="region of interest" description="Disordered" evidence="1">
    <location>
        <begin position="160"/>
        <end position="189"/>
    </location>
</feature>
<dbReference type="Proteomes" id="UP000030647">
    <property type="component" value="Unassembled WGS sequence"/>
</dbReference>
<dbReference type="RefSeq" id="WP_022530936.1">
    <property type="nucleotide sequence ID" value="NZ_KI271614.1"/>
</dbReference>
<dbReference type="OrthoDB" id="2318064at2"/>
<dbReference type="InterPro" id="IPR024410">
    <property type="entry name" value="Phage_TAC_12"/>
</dbReference>
<dbReference type="eggNOG" id="ENOG5030AP6">
    <property type="taxonomic scope" value="Bacteria"/>
</dbReference>
<reference evidence="3" key="1">
    <citation type="journal article" date="2013" name="Genome Announc.">
        <title>Whole-Genome Sequencing of Lactobacillus shenzhenensis Strain LY-73T.</title>
        <authorList>
            <person name="Lin Z."/>
            <person name="Liu Z."/>
            <person name="Yang R."/>
            <person name="Zou Y."/>
            <person name="Wan D."/>
            <person name="Chen J."/>
            <person name="Guo M."/>
            <person name="Zhao J."/>
            <person name="Fang C."/>
            <person name="Yang R."/>
            <person name="Liu F."/>
        </authorList>
    </citation>
    <scope>NUCLEOTIDE SEQUENCE [LARGE SCALE GENOMIC DNA]</scope>
    <source>
        <strain evidence="3">LY-73</strain>
    </source>
</reference>
<evidence type="ECO:0000256" key="1">
    <source>
        <dbReference type="SAM" id="MobiDB-lite"/>
    </source>
</evidence>